<reference evidence="2 3" key="1">
    <citation type="submission" date="2020-08" db="EMBL/GenBank/DDBJ databases">
        <title>A Genomic Blueprint of the Chicken Gut Microbiome.</title>
        <authorList>
            <person name="Gilroy R."/>
            <person name="Ravi A."/>
            <person name="Getino M."/>
            <person name="Pursley I."/>
            <person name="Horton D.L."/>
            <person name="Alikhan N.-F."/>
            <person name="Baker D."/>
            <person name="Gharbi K."/>
            <person name="Hall N."/>
            <person name="Watson M."/>
            <person name="Adriaenssens E.M."/>
            <person name="Foster-Nyarko E."/>
            <person name="Jarju S."/>
            <person name="Secka A."/>
            <person name="Antonio M."/>
            <person name="Oren A."/>
            <person name="Chaudhuri R."/>
            <person name="La Ragione R.M."/>
            <person name="Hildebrand F."/>
            <person name="Pallen M.J."/>
        </authorList>
    </citation>
    <scope>NUCLEOTIDE SEQUENCE [LARGE SCALE GENOMIC DNA]</scope>
    <source>
        <strain evidence="2 3">Sa2YVA2</strain>
    </source>
</reference>
<organism evidence="2 3">
    <name type="scientific">Sporosarcina quadrami</name>
    <dbReference type="NCBI Taxonomy" id="2762234"/>
    <lineage>
        <taxon>Bacteria</taxon>
        <taxon>Bacillati</taxon>
        <taxon>Bacillota</taxon>
        <taxon>Bacilli</taxon>
        <taxon>Bacillales</taxon>
        <taxon>Caryophanaceae</taxon>
        <taxon>Sporosarcina</taxon>
    </lineage>
</organism>
<dbReference type="Proteomes" id="UP000626786">
    <property type="component" value="Unassembled WGS sequence"/>
</dbReference>
<comment type="caution">
    <text evidence="2">The sequence shown here is derived from an EMBL/GenBank/DDBJ whole genome shotgun (WGS) entry which is preliminary data.</text>
</comment>
<feature type="transmembrane region" description="Helical" evidence="1">
    <location>
        <begin position="230"/>
        <end position="251"/>
    </location>
</feature>
<keyword evidence="3" id="KW-1185">Reference proteome</keyword>
<keyword evidence="1" id="KW-0472">Membrane</keyword>
<evidence type="ECO:0000313" key="2">
    <source>
        <dbReference type="EMBL" id="MBD7985062.1"/>
    </source>
</evidence>
<gene>
    <name evidence="2" type="ORF">H9649_10730</name>
</gene>
<evidence type="ECO:0000256" key="1">
    <source>
        <dbReference type="SAM" id="Phobius"/>
    </source>
</evidence>
<dbReference type="RefSeq" id="WP_191694859.1">
    <property type="nucleotide sequence ID" value="NZ_JACSQN010000009.1"/>
</dbReference>
<accession>A0ABR8UAM6</accession>
<evidence type="ECO:0008006" key="4">
    <source>
        <dbReference type="Google" id="ProtNLM"/>
    </source>
</evidence>
<keyword evidence="1" id="KW-0812">Transmembrane</keyword>
<protein>
    <recommendedName>
        <fullName evidence="4">ABC transporter permease</fullName>
    </recommendedName>
</protein>
<feature type="transmembrane region" description="Helical" evidence="1">
    <location>
        <begin position="345"/>
        <end position="366"/>
    </location>
</feature>
<dbReference type="EMBL" id="JACSQN010000009">
    <property type="protein sequence ID" value="MBD7985062.1"/>
    <property type="molecule type" value="Genomic_DNA"/>
</dbReference>
<proteinExistence type="predicted"/>
<name>A0ABR8UAM6_9BACL</name>
<feature type="transmembrane region" description="Helical" evidence="1">
    <location>
        <begin position="279"/>
        <end position="300"/>
    </location>
</feature>
<feature type="transmembrane region" description="Helical" evidence="1">
    <location>
        <begin position="184"/>
        <end position="205"/>
    </location>
</feature>
<keyword evidence="1" id="KW-1133">Transmembrane helix</keyword>
<evidence type="ECO:0000313" key="3">
    <source>
        <dbReference type="Proteomes" id="UP000626786"/>
    </source>
</evidence>
<sequence>MRVLWNELKKILTWKMLILLIFINSVLYFLLIEFDIKHFPNGSHSYSYEMGIEMIEKYGTTMDDDEFIDFKRTYAHQVEDATQYLQSREEFVEEGLDTYEKFLAYDWWNASEEIYALRSNVFFEEKVELFWELQERERLLKFYEMKDVVPDVLSKKKKQRLEELIAQEKFGIYPEVVMMNFKTFIANVGIAILFSVVLVISPAILKDRSRQLVAIQYTTKKGRNLFKTKILAGIIATFIVITALLAVYFSLYSLNNTSMYFDVRVNTFIANESWFDPTFFQFILLCIAGIYIIGLVLGLLSMAFSTLVPNMVSLIGIQIPFVVGFLIIGLYPLLPEMISIWHPKWLSMISYCAMIIIVIIFTAILWKREKKLDIL</sequence>
<feature type="transmembrane region" description="Helical" evidence="1">
    <location>
        <begin position="12"/>
        <end position="31"/>
    </location>
</feature>
<feature type="transmembrane region" description="Helical" evidence="1">
    <location>
        <begin position="312"/>
        <end position="333"/>
    </location>
</feature>